<dbReference type="AlphaFoldDB" id="E6PXH3"/>
<evidence type="ECO:0000313" key="1">
    <source>
        <dbReference type="EMBL" id="CBH99632.1"/>
    </source>
</evidence>
<protein>
    <submittedName>
        <fullName evidence="1">Uncharacterized protein</fullName>
    </submittedName>
</protein>
<accession>E6PXH3</accession>
<proteinExistence type="predicted"/>
<sequence length="26" mass="3122">MSIIYAFRPRLRDRLTLSGLTFLRKP</sequence>
<reference evidence="1" key="1">
    <citation type="submission" date="2009-10" db="EMBL/GenBank/DDBJ databases">
        <title>Diversity of trophic interactions inside an arsenic-rich microbial ecosystem.</title>
        <authorList>
            <person name="Bertin P.N."/>
            <person name="Heinrich-Salmeron A."/>
            <person name="Pelletier E."/>
            <person name="Goulhen-Chollet F."/>
            <person name="Arsene-Ploetze F."/>
            <person name="Gallien S."/>
            <person name="Calteau A."/>
            <person name="Vallenet D."/>
            <person name="Casiot C."/>
            <person name="Chane-Woon-Ming B."/>
            <person name="Giloteaux L."/>
            <person name="Barakat M."/>
            <person name="Bonnefoy V."/>
            <person name="Bruneel O."/>
            <person name="Chandler M."/>
            <person name="Cleiss J."/>
            <person name="Duran R."/>
            <person name="Elbaz-Poulichet F."/>
            <person name="Fonknechten N."/>
            <person name="Lauga B."/>
            <person name="Mornico D."/>
            <person name="Ortet P."/>
            <person name="Schaeffer C."/>
            <person name="Siguier P."/>
            <person name="Alexander Thil Smith A."/>
            <person name="Van Dorsselaer A."/>
            <person name="Weissenbach J."/>
            <person name="Medigue C."/>
            <person name="Le Paslier D."/>
        </authorList>
    </citation>
    <scope>NUCLEOTIDE SEQUENCE</scope>
</reference>
<organism evidence="1">
    <name type="scientific">mine drainage metagenome</name>
    <dbReference type="NCBI Taxonomy" id="410659"/>
    <lineage>
        <taxon>unclassified sequences</taxon>
        <taxon>metagenomes</taxon>
        <taxon>ecological metagenomes</taxon>
    </lineage>
</organism>
<gene>
    <name evidence="1" type="ORF">CARN3_0573</name>
</gene>
<dbReference type="EMBL" id="CABN01000039">
    <property type="protein sequence ID" value="CBH99632.1"/>
    <property type="molecule type" value="Genomic_DNA"/>
</dbReference>
<name>E6PXH3_9ZZZZ</name>
<comment type="caution">
    <text evidence="1">The sequence shown here is derived from an EMBL/GenBank/DDBJ whole genome shotgun (WGS) entry which is preliminary data.</text>
</comment>